<keyword evidence="3" id="KW-1185">Reference proteome</keyword>
<gene>
    <name evidence="2" type="ORF">GGI15_003269</name>
</gene>
<evidence type="ECO:0000313" key="2">
    <source>
        <dbReference type="EMBL" id="KAJ2781253.1"/>
    </source>
</evidence>
<evidence type="ECO:0000313" key="3">
    <source>
        <dbReference type="Proteomes" id="UP001140172"/>
    </source>
</evidence>
<protein>
    <submittedName>
        <fullName evidence="2">Uncharacterized protein</fullName>
    </submittedName>
</protein>
<dbReference type="AlphaFoldDB" id="A0A9W8LGZ2"/>
<name>A0A9W8LGZ2_9FUNG</name>
<comment type="caution">
    <text evidence="2">The sequence shown here is derived from an EMBL/GenBank/DDBJ whole genome shotgun (WGS) entry which is preliminary data.</text>
</comment>
<organism evidence="2 3">
    <name type="scientific">Coemansia interrupta</name>
    <dbReference type="NCBI Taxonomy" id="1126814"/>
    <lineage>
        <taxon>Eukaryota</taxon>
        <taxon>Fungi</taxon>
        <taxon>Fungi incertae sedis</taxon>
        <taxon>Zoopagomycota</taxon>
        <taxon>Kickxellomycotina</taxon>
        <taxon>Kickxellomycetes</taxon>
        <taxon>Kickxellales</taxon>
        <taxon>Kickxellaceae</taxon>
        <taxon>Coemansia</taxon>
    </lineage>
</organism>
<accession>A0A9W8LGZ2</accession>
<dbReference type="Proteomes" id="UP001140172">
    <property type="component" value="Unassembled WGS sequence"/>
</dbReference>
<sequence>MSKRCSAFEFPDLKALLHKTGCTSRPLPGQRIQASSASPHPSILRRPPANGHTPMVASQRHVKFDPLFISSDDDSEDDSNSERTFSQDFGPNGYIDTADAQKQAELSDYAQSLKVQQIPQTTMQELVELGTLDRLLSVYSRDIGRMSIDSFCPFRSAYFYGVVMYHLGKEKTPSIAEAVKVCDAAVVLNNATAPKVPAAAESLLTPSLLAFLEQGVQINGGRLIMPSSGFEGRDAWREADQARMGYAMTVGHQVANLDEPAVQRFLRRHIEKRCIIRPVYHHHFESYIKTNATTLPVEDAGLQFQIYSTVTELLERAYTVMPPLSYVMFTTLFAIAVTNERIIEGIPAGDIVLSVFNQPVEDDDCNGPMNDKEQLCILDWDFAAVLGYLLAHRFHAADKSQTEMRAKLGALAFSVDTIRDQPFPPMLPLQDTKFHQYIHRYISAIYSRWPYGFVYMVIDEAVAAYNIIIQSLRQDNKH</sequence>
<reference evidence="2" key="1">
    <citation type="submission" date="2022-07" db="EMBL/GenBank/DDBJ databases">
        <title>Phylogenomic reconstructions and comparative analyses of Kickxellomycotina fungi.</title>
        <authorList>
            <person name="Reynolds N.K."/>
            <person name="Stajich J.E."/>
            <person name="Barry K."/>
            <person name="Grigoriev I.V."/>
            <person name="Crous P."/>
            <person name="Smith M.E."/>
        </authorList>
    </citation>
    <scope>NUCLEOTIDE SEQUENCE</scope>
    <source>
        <strain evidence="2">BCRC 34489</strain>
    </source>
</reference>
<feature type="region of interest" description="Disordered" evidence="1">
    <location>
        <begin position="24"/>
        <end position="54"/>
    </location>
</feature>
<feature type="region of interest" description="Disordered" evidence="1">
    <location>
        <begin position="68"/>
        <end position="93"/>
    </location>
</feature>
<proteinExistence type="predicted"/>
<evidence type="ECO:0000256" key="1">
    <source>
        <dbReference type="SAM" id="MobiDB-lite"/>
    </source>
</evidence>
<dbReference type="EMBL" id="JANBUM010000216">
    <property type="protein sequence ID" value="KAJ2781253.1"/>
    <property type="molecule type" value="Genomic_DNA"/>
</dbReference>
<dbReference type="OrthoDB" id="5538472at2759"/>